<keyword evidence="1" id="KW-0812">Transmembrane</keyword>
<feature type="transmembrane region" description="Helical" evidence="1">
    <location>
        <begin position="44"/>
        <end position="65"/>
    </location>
</feature>
<keyword evidence="1" id="KW-0472">Membrane</keyword>
<proteinExistence type="predicted"/>
<keyword evidence="3" id="KW-1185">Reference proteome</keyword>
<gene>
    <name evidence="2" type="ORF">HMPREF9444_01462</name>
</gene>
<organism evidence="2 3">
    <name type="scientific">Succinatimonas hippei (strain DSM 22608 / JCM 16073 / KCTC 15190 / YIT 12066)</name>
    <dbReference type="NCBI Taxonomy" id="762983"/>
    <lineage>
        <taxon>Bacteria</taxon>
        <taxon>Pseudomonadati</taxon>
        <taxon>Pseudomonadota</taxon>
        <taxon>Gammaproteobacteria</taxon>
        <taxon>Aeromonadales</taxon>
        <taxon>Succinivibrionaceae</taxon>
        <taxon>Succinatimonas</taxon>
    </lineage>
</organism>
<dbReference type="Proteomes" id="UP000018458">
    <property type="component" value="Unassembled WGS sequence"/>
</dbReference>
<dbReference type="HOGENOM" id="CLU_2774370_0_0_6"/>
<protein>
    <submittedName>
        <fullName evidence="2">Uncharacterized protein</fullName>
    </submittedName>
</protein>
<sequence>MAQSLFSFVTNVLFYIAMGGICVCAFWGYVIVKDPVKRRKIMSYGYFIAGVYFAALVLSCLLMLMGRHF</sequence>
<feature type="transmembrane region" description="Helical" evidence="1">
    <location>
        <begin position="12"/>
        <end position="32"/>
    </location>
</feature>
<dbReference type="RefSeq" id="WP_009143643.1">
    <property type="nucleotide sequence ID" value="NZ_GL831017.1"/>
</dbReference>
<name>E8LL55_SUCHY</name>
<evidence type="ECO:0000256" key="1">
    <source>
        <dbReference type="SAM" id="Phobius"/>
    </source>
</evidence>
<dbReference type="STRING" id="762983.HMPREF9444_01462"/>
<dbReference type="EMBL" id="AEVO01000084">
    <property type="protein sequence ID" value="EFY06715.1"/>
    <property type="molecule type" value="Genomic_DNA"/>
</dbReference>
<comment type="caution">
    <text evidence="2">The sequence shown here is derived from an EMBL/GenBank/DDBJ whole genome shotgun (WGS) entry which is preliminary data.</text>
</comment>
<keyword evidence="1" id="KW-1133">Transmembrane helix</keyword>
<dbReference type="AlphaFoldDB" id="E8LL55"/>
<evidence type="ECO:0000313" key="3">
    <source>
        <dbReference type="Proteomes" id="UP000018458"/>
    </source>
</evidence>
<evidence type="ECO:0000313" key="2">
    <source>
        <dbReference type="EMBL" id="EFY06715.1"/>
    </source>
</evidence>
<reference evidence="2 3" key="1">
    <citation type="submission" date="2011-01" db="EMBL/GenBank/DDBJ databases">
        <authorList>
            <person name="Weinstock G."/>
            <person name="Sodergren E."/>
            <person name="Clifton S."/>
            <person name="Fulton L."/>
            <person name="Fulton B."/>
            <person name="Courtney L."/>
            <person name="Fronick C."/>
            <person name="Harrison M."/>
            <person name="Strong C."/>
            <person name="Farmer C."/>
            <person name="Delahaunty K."/>
            <person name="Markovic C."/>
            <person name="Hall O."/>
            <person name="Minx P."/>
            <person name="Tomlinson C."/>
            <person name="Mitreva M."/>
            <person name="Hou S."/>
            <person name="Chen J."/>
            <person name="Wollam A."/>
            <person name="Pepin K.H."/>
            <person name="Johnson M."/>
            <person name="Bhonagiri V."/>
            <person name="Zhang X."/>
            <person name="Suruliraj S."/>
            <person name="Warren W."/>
            <person name="Chinwalla A."/>
            <person name="Mardis E.R."/>
            <person name="Wilson R.K."/>
        </authorList>
    </citation>
    <scope>NUCLEOTIDE SEQUENCE [LARGE SCALE GENOMIC DNA]</scope>
    <source>
        <strain evidence="3">DSM 22608 / JCM 16073 / KCTC 15190 / YIT 12066</strain>
    </source>
</reference>
<accession>E8LL55</accession>